<proteinExistence type="predicted"/>
<evidence type="ECO:0000313" key="2">
    <source>
        <dbReference type="Proteomes" id="UP000568380"/>
    </source>
</evidence>
<protein>
    <recommendedName>
        <fullName evidence="3">SIR2-like domain-containing protein</fullName>
    </recommendedName>
</protein>
<reference evidence="1 2" key="1">
    <citation type="submission" date="2020-08" db="EMBL/GenBank/DDBJ databases">
        <title>Genomic Encyclopedia of Type Strains, Phase IV (KMG-IV): sequencing the most valuable type-strain genomes for metagenomic binning, comparative biology and taxonomic classification.</title>
        <authorList>
            <person name="Goeker M."/>
        </authorList>
    </citation>
    <scope>NUCLEOTIDE SEQUENCE [LARGE SCALE GENOMIC DNA]</scope>
    <source>
        <strain evidence="1 2">DSM 45385</strain>
    </source>
</reference>
<evidence type="ECO:0008006" key="3">
    <source>
        <dbReference type="Google" id="ProtNLM"/>
    </source>
</evidence>
<sequence length="162" mass="18953">MDDDDDRRPPLPADDPTAERPLVFHLHGHHSIPHSMVLTEDDYIDFHVRHARDGRDKSLTPEADRAAVVPSYVRTRLRRAPLLFLGYSLRDSTFWTLFKSLMIAMPDGQRSSHVCLQLDPRVKRRAAVREYLDKRLGRQQIEIFWMSLEEFTDMLDSRLRGT</sequence>
<dbReference type="EMBL" id="JACHIN010000024">
    <property type="protein sequence ID" value="MBB5084582.1"/>
    <property type="molecule type" value="Genomic_DNA"/>
</dbReference>
<comment type="caution">
    <text evidence="1">The sequence shown here is derived from an EMBL/GenBank/DDBJ whole genome shotgun (WGS) entry which is preliminary data.</text>
</comment>
<evidence type="ECO:0000313" key="1">
    <source>
        <dbReference type="EMBL" id="MBB5084582.1"/>
    </source>
</evidence>
<accession>A0A7W8EN12</accession>
<organism evidence="1 2">
    <name type="scientific">Nonomuraea endophytica</name>
    <dbReference type="NCBI Taxonomy" id="714136"/>
    <lineage>
        <taxon>Bacteria</taxon>
        <taxon>Bacillati</taxon>
        <taxon>Actinomycetota</taxon>
        <taxon>Actinomycetes</taxon>
        <taxon>Streptosporangiales</taxon>
        <taxon>Streptosporangiaceae</taxon>
        <taxon>Nonomuraea</taxon>
    </lineage>
</organism>
<name>A0A7W8EN12_9ACTN</name>
<gene>
    <name evidence="1" type="ORF">HNR40_010091</name>
</gene>
<dbReference type="AlphaFoldDB" id="A0A7W8EN12"/>
<dbReference type="Pfam" id="PF13289">
    <property type="entry name" value="SIR2_2"/>
    <property type="match status" value="1"/>
</dbReference>
<keyword evidence="2" id="KW-1185">Reference proteome</keyword>
<dbReference type="Proteomes" id="UP000568380">
    <property type="component" value="Unassembled WGS sequence"/>
</dbReference>